<organism evidence="1 2">
    <name type="scientific">Pestalotiopsis fici (strain W106-1 / CGMCC3.15140)</name>
    <dbReference type="NCBI Taxonomy" id="1229662"/>
    <lineage>
        <taxon>Eukaryota</taxon>
        <taxon>Fungi</taxon>
        <taxon>Dikarya</taxon>
        <taxon>Ascomycota</taxon>
        <taxon>Pezizomycotina</taxon>
        <taxon>Sordariomycetes</taxon>
        <taxon>Xylariomycetidae</taxon>
        <taxon>Amphisphaeriales</taxon>
        <taxon>Sporocadaceae</taxon>
        <taxon>Pestalotiopsis</taxon>
    </lineage>
</organism>
<dbReference type="HOGENOM" id="CLU_1907401_0_0_1"/>
<dbReference type="GeneID" id="19273462"/>
<dbReference type="Gene3D" id="2.130.10.10">
    <property type="entry name" value="YVTN repeat-like/Quinoprotein amine dehydrogenase"/>
    <property type="match status" value="1"/>
</dbReference>
<dbReference type="STRING" id="1229662.W3X4D0"/>
<dbReference type="SUPFAM" id="SSF50978">
    <property type="entry name" value="WD40 repeat-like"/>
    <property type="match status" value="1"/>
</dbReference>
<dbReference type="KEGG" id="pfy:PFICI_08449"/>
<name>W3X4D0_PESFW</name>
<gene>
    <name evidence="1" type="ORF">PFICI_08449</name>
</gene>
<dbReference type="InterPro" id="IPR015943">
    <property type="entry name" value="WD40/YVTN_repeat-like_dom_sf"/>
</dbReference>
<dbReference type="AlphaFoldDB" id="W3X4D0"/>
<dbReference type="InterPro" id="IPR036322">
    <property type="entry name" value="WD40_repeat_dom_sf"/>
</dbReference>
<dbReference type="Proteomes" id="UP000030651">
    <property type="component" value="Unassembled WGS sequence"/>
</dbReference>
<evidence type="ECO:0000313" key="2">
    <source>
        <dbReference type="Proteomes" id="UP000030651"/>
    </source>
</evidence>
<dbReference type="EMBL" id="KI912113">
    <property type="protein sequence ID" value="ETS80920.1"/>
    <property type="molecule type" value="Genomic_DNA"/>
</dbReference>
<proteinExistence type="predicted"/>
<protein>
    <submittedName>
        <fullName evidence="1">Uncharacterized protein</fullName>
    </submittedName>
</protein>
<dbReference type="InParanoid" id="W3X4D0"/>
<evidence type="ECO:0000313" key="1">
    <source>
        <dbReference type="EMBL" id="ETS80920.1"/>
    </source>
</evidence>
<accession>W3X4D0</accession>
<sequence>MAYSPTCNVLAIGLGSLLYGWSETTGVSLLNAGPKDGSWLTSVAFSSEEGGKSILVFGRSNGHIGLLSLFDSMLPRFEAQHQEPIACLSWRPVTKTRPSMNPFNPGVPVPTEDLLVGEEAGDVYYYSVEWPGG</sequence>
<dbReference type="RefSeq" id="XP_007835221.1">
    <property type="nucleotide sequence ID" value="XM_007837030.1"/>
</dbReference>
<reference evidence="2" key="1">
    <citation type="journal article" date="2015" name="BMC Genomics">
        <title>Genomic and transcriptomic analysis of the endophytic fungus Pestalotiopsis fici reveals its lifestyle and high potential for synthesis of natural products.</title>
        <authorList>
            <person name="Wang X."/>
            <person name="Zhang X."/>
            <person name="Liu L."/>
            <person name="Xiang M."/>
            <person name="Wang W."/>
            <person name="Sun X."/>
            <person name="Che Y."/>
            <person name="Guo L."/>
            <person name="Liu G."/>
            <person name="Guo L."/>
            <person name="Wang C."/>
            <person name="Yin W.B."/>
            <person name="Stadler M."/>
            <person name="Zhang X."/>
            <person name="Liu X."/>
        </authorList>
    </citation>
    <scope>NUCLEOTIDE SEQUENCE [LARGE SCALE GENOMIC DNA]</scope>
    <source>
        <strain evidence="2">W106-1 / CGMCC3.15140</strain>
    </source>
</reference>
<dbReference type="eggNOG" id="KOG0305">
    <property type="taxonomic scope" value="Eukaryota"/>
</dbReference>
<dbReference type="OrthoDB" id="10263272at2759"/>
<keyword evidence="2" id="KW-1185">Reference proteome</keyword>